<dbReference type="EMBL" id="BAABHM010000006">
    <property type="protein sequence ID" value="GAA4693859.1"/>
    <property type="molecule type" value="Genomic_DNA"/>
</dbReference>
<comment type="subunit">
    <text evidence="3 11">The type I restriction/modification system is composed of three polypeptides R, M and S.</text>
</comment>
<proteinExistence type="inferred from homology"/>
<dbReference type="InterPro" id="IPR014001">
    <property type="entry name" value="Helicase_ATP-bd"/>
</dbReference>
<evidence type="ECO:0000256" key="11">
    <source>
        <dbReference type="RuleBase" id="RU364115"/>
    </source>
</evidence>
<organism evidence="14 15">
    <name type="scientific">Promicromonospora umidemergens</name>
    <dbReference type="NCBI Taxonomy" id="629679"/>
    <lineage>
        <taxon>Bacteria</taxon>
        <taxon>Bacillati</taxon>
        <taxon>Actinomycetota</taxon>
        <taxon>Actinomycetes</taxon>
        <taxon>Micrococcales</taxon>
        <taxon>Promicromonosporaceae</taxon>
        <taxon>Promicromonospora</taxon>
    </lineage>
</organism>
<dbReference type="Gene3D" id="3.90.1570.50">
    <property type="match status" value="1"/>
</dbReference>
<name>A0ABP8WRG8_9MICO</name>
<keyword evidence="5 11" id="KW-0547">Nucleotide-binding</keyword>
<dbReference type="CDD" id="cd18800">
    <property type="entry name" value="SF2_C_EcoR124I-like"/>
    <property type="match status" value="1"/>
</dbReference>
<evidence type="ECO:0000313" key="15">
    <source>
        <dbReference type="Proteomes" id="UP001500843"/>
    </source>
</evidence>
<keyword evidence="15" id="KW-1185">Reference proteome</keyword>
<reference evidence="15" key="1">
    <citation type="journal article" date="2019" name="Int. J. Syst. Evol. Microbiol.">
        <title>The Global Catalogue of Microorganisms (GCM) 10K type strain sequencing project: providing services to taxonomists for standard genome sequencing and annotation.</title>
        <authorList>
            <consortium name="The Broad Institute Genomics Platform"/>
            <consortium name="The Broad Institute Genome Sequencing Center for Infectious Disease"/>
            <person name="Wu L."/>
            <person name="Ma J."/>
        </authorList>
    </citation>
    <scope>NUCLEOTIDE SEQUENCE [LARGE SCALE GENOMIC DNA]</scope>
    <source>
        <strain evidence="15">JCM 17975</strain>
    </source>
</reference>
<dbReference type="NCBIfam" id="TIGR00348">
    <property type="entry name" value="hsdR"/>
    <property type="match status" value="1"/>
</dbReference>
<evidence type="ECO:0000256" key="1">
    <source>
        <dbReference type="ARBA" id="ARBA00000851"/>
    </source>
</evidence>
<dbReference type="Proteomes" id="UP001500843">
    <property type="component" value="Unassembled WGS sequence"/>
</dbReference>
<evidence type="ECO:0000256" key="10">
    <source>
        <dbReference type="ARBA" id="ARBA00023125"/>
    </source>
</evidence>
<evidence type="ECO:0000256" key="4">
    <source>
        <dbReference type="ARBA" id="ARBA00022722"/>
    </source>
</evidence>
<comment type="caution">
    <text evidence="14">The sequence shown here is derived from an EMBL/GenBank/DDBJ whole genome shotgun (WGS) entry which is preliminary data.</text>
</comment>
<evidence type="ECO:0000256" key="9">
    <source>
        <dbReference type="ARBA" id="ARBA00022840"/>
    </source>
</evidence>
<dbReference type="InterPro" id="IPR007409">
    <property type="entry name" value="Restrct_endonuc_type1_HsdR_N"/>
</dbReference>
<protein>
    <recommendedName>
        <fullName evidence="11">Type I restriction enzyme endonuclease subunit</fullName>
        <shortName evidence="11">R protein</shortName>
        <ecNumber evidence="11">3.1.21.3</ecNumber>
    </recommendedName>
</protein>
<evidence type="ECO:0000256" key="5">
    <source>
        <dbReference type="ARBA" id="ARBA00022741"/>
    </source>
</evidence>
<keyword evidence="4" id="KW-0540">Nuclease</keyword>
<dbReference type="InterPro" id="IPR051268">
    <property type="entry name" value="Type-I_R_enzyme_R_subunit"/>
</dbReference>
<gene>
    <name evidence="14" type="ORF">GCM10023198_11820</name>
</gene>
<dbReference type="InterPro" id="IPR027417">
    <property type="entry name" value="P-loop_NTPase"/>
</dbReference>
<dbReference type="CDD" id="cd22332">
    <property type="entry name" value="HsdR_N"/>
    <property type="match status" value="1"/>
</dbReference>
<comment type="function">
    <text evidence="11">Subunit R is required for both nuclease and ATPase activities, but not for modification.</text>
</comment>
<dbReference type="RefSeq" id="WP_253870387.1">
    <property type="nucleotide sequence ID" value="NZ_BAABHM010000006.1"/>
</dbReference>
<dbReference type="Pfam" id="PF11867">
    <property type="entry name" value="T1RH-like_C"/>
    <property type="match status" value="1"/>
</dbReference>
<dbReference type="InterPro" id="IPR040980">
    <property type="entry name" value="SWI2_SNF2"/>
</dbReference>
<dbReference type="InterPro" id="IPR004473">
    <property type="entry name" value="Restrct_endonuc_typeI_HsdR"/>
</dbReference>
<evidence type="ECO:0000256" key="6">
    <source>
        <dbReference type="ARBA" id="ARBA00022747"/>
    </source>
</evidence>
<comment type="similarity">
    <text evidence="2 11">Belongs to the HsdR family.</text>
</comment>
<feature type="domain" description="Helicase ATP-binding" evidence="13">
    <location>
        <begin position="314"/>
        <end position="489"/>
    </location>
</feature>
<dbReference type="SUPFAM" id="SSF52540">
    <property type="entry name" value="P-loop containing nucleoside triphosphate hydrolases"/>
    <property type="match status" value="1"/>
</dbReference>
<evidence type="ECO:0000256" key="8">
    <source>
        <dbReference type="ARBA" id="ARBA00022801"/>
    </source>
</evidence>
<evidence type="ECO:0000259" key="13">
    <source>
        <dbReference type="PROSITE" id="PS51192"/>
    </source>
</evidence>
<dbReference type="PROSITE" id="PS51192">
    <property type="entry name" value="HELICASE_ATP_BIND_1"/>
    <property type="match status" value="1"/>
</dbReference>
<feature type="region of interest" description="Disordered" evidence="12">
    <location>
        <begin position="811"/>
        <end position="831"/>
    </location>
</feature>
<dbReference type="EC" id="3.1.21.3" evidence="11"/>
<evidence type="ECO:0000256" key="2">
    <source>
        <dbReference type="ARBA" id="ARBA00008598"/>
    </source>
</evidence>
<dbReference type="Pfam" id="PF22679">
    <property type="entry name" value="T1R_D3-like"/>
    <property type="match status" value="1"/>
</dbReference>
<evidence type="ECO:0000256" key="12">
    <source>
        <dbReference type="SAM" id="MobiDB-lite"/>
    </source>
</evidence>
<dbReference type="Gene3D" id="3.40.50.300">
    <property type="entry name" value="P-loop containing nucleotide triphosphate hydrolases"/>
    <property type="match status" value="2"/>
</dbReference>
<accession>A0ABP8WRG8</accession>
<evidence type="ECO:0000313" key="14">
    <source>
        <dbReference type="EMBL" id="GAA4693859.1"/>
    </source>
</evidence>
<keyword evidence="7 14" id="KW-0255">Endonuclease</keyword>
<dbReference type="PANTHER" id="PTHR30195:SF15">
    <property type="entry name" value="TYPE I RESTRICTION ENZYME HINDI ENDONUCLEASE SUBUNIT"/>
    <property type="match status" value="1"/>
</dbReference>
<keyword evidence="10 11" id="KW-0238">DNA-binding</keyword>
<comment type="catalytic activity">
    <reaction evidence="1 11">
        <text>Endonucleolytic cleavage of DNA to give random double-stranded fragments with terminal 5'-phosphates, ATP is simultaneously hydrolyzed.</text>
        <dbReference type="EC" id="3.1.21.3"/>
    </reaction>
</comment>
<dbReference type="InterPro" id="IPR055180">
    <property type="entry name" value="HsdR_RecA-like_helicase_dom_2"/>
</dbReference>
<dbReference type="SMART" id="SM00487">
    <property type="entry name" value="DEXDc"/>
    <property type="match status" value="1"/>
</dbReference>
<evidence type="ECO:0000256" key="3">
    <source>
        <dbReference type="ARBA" id="ARBA00011296"/>
    </source>
</evidence>
<dbReference type="InterPro" id="IPR021810">
    <property type="entry name" value="T1RH-like_C"/>
</dbReference>
<sequence>MHGTESEWEHRALEYLGTSLMWERLHGTEIAPGATSTKGHPLFAASGAALPQRESWDEVAIPSRLRAAMGRLNPGVPARFLDQALLEILRPTSQDAITENQRIHDILTNGYPLTYIEDGRERTPSVRLISDDVSANEYLAVNQVTVRVGDVERRFDVVLYVNGMPVVVIELKNAGDEHATVATAHAQVAGYVRALPIAFRFCVLTLVSDGVDARYGTPFTPLNHFSPWNVDDDGAEVAFGAQVRQVSGGLGVVDDDQPLSALEVALEGLFNQQRFGQLLHGFVAFSTGDDGLVKRIAKPHQYFAVTKAVGATVQAVGDDGRAGVVWHTQGSGKSMEMELYANQVARHPELLNPTIVVVTDRSELDGQLHQTFESSALLPEVPRRVLRRAELRQELGDRASGGIYFTTLQKFSLTADEKRAGHAHPVLSARRNIVLIVDEAHRSHYDDLDGYAWHLKNALPNATLIAFTGTPISERDRDTKAVFGDVIDVYDLTRAVRDGATVPVYFEQRMIRVGLDGAIDPEAIDATADEATAGLDDAERDRLQKSVAAINAIYGAPARLEELAQDLVTHWEARRDAMVELVRDTGLAAAPAGGSPVVLATGAPGKALVVCSTREICARLYDRIVALRPDWHSPDLAAGRIKVVYSGDARDQPPVSDHVRRDHENATIRQRLKDPTDPLEIVIVKDMMLTGYDSPSLHTLYLDRPMRGALLMQTLARVNRTFRGKDAGLLVGYAPVADNLREALAEYTDDDRREKPVGRTVEDAEKLARELIAQIAELVDPSGWRARLRAGRQKNPHLAWTDTLLRTLGWLRSPDTPGNRPPTGAVPDGDYPAFESRLDQFRRRAAMLNRAWALAGRAAALRDVAEDVRFYEELRICNGKQDARERQATGQPIPEEVLRLLGQLVATSVESDSVVDIYEEAGLATPRLDQLDRSYLERAQKSENQQLAVEALRDLVAQETVRLTDGNIVRRELFSERLQKVMLRYTNTNLTSAEVIVALFELAQDLAKEEGRAAELDLSVRAVAFYDVLRSAGSVGDVLDDSALREVAEELTRIVNRDTRTDWTVRDDVKAKLFTSVNRLLAKHRYPADLRQDAVVLVLKQMAVVTRQVWAS</sequence>
<evidence type="ECO:0000256" key="7">
    <source>
        <dbReference type="ARBA" id="ARBA00022759"/>
    </source>
</evidence>
<dbReference type="GO" id="GO:0004519">
    <property type="term" value="F:endonuclease activity"/>
    <property type="evidence" value="ECO:0007669"/>
    <property type="project" value="UniProtKB-KW"/>
</dbReference>
<keyword evidence="6 11" id="KW-0680">Restriction system</keyword>
<keyword evidence="8 11" id="KW-0378">Hydrolase</keyword>
<dbReference type="Pfam" id="PF18766">
    <property type="entry name" value="SWI2_SNF2"/>
    <property type="match status" value="1"/>
</dbReference>
<keyword evidence="9 11" id="KW-0067">ATP-binding</keyword>
<dbReference type="PANTHER" id="PTHR30195">
    <property type="entry name" value="TYPE I SITE-SPECIFIC DEOXYRIBONUCLEASE PROTEIN SUBUNIT M AND R"/>
    <property type="match status" value="1"/>
</dbReference>
<dbReference type="Pfam" id="PF04313">
    <property type="entry name" value="HSDR_N"/>
    <property type="match status" value="1"/>
</dbReference>